<sequence>MAESAYLKDELGPVLAKGLAAVAVARPQDPVEYLGLWLLHHLQKKEAKAAEIERAKVLESEREEWAAARAVREKQATAVIQREWRSHVSALNEAQRREAELKEAFAAIEEIADEKFPEEAPAEGDKTPQEAQTEADRLAAAAAYGKSTLYIAELDKSVISQFKLIPGTNHSAVTTLRCVMYLMGMRPKQVDSWDKIRTLIKPYPFSVFIKQFQPCGNPLERKRKITRVRRLLTTVHDDAVKDAGTALYAVFAWLQALTQYREARDEHIKAKRAAGKEVEEELDEEEEAEDEEKDADEEVVKAAELEAKRQAELEAAEEAAAAEGDDAAEE</sequence>
<feature type="compositionally biased region" description="Acidic residues" evidence="2">
    <location>
        <begin position="278"/>
        <end position="297"/>
    </location>
</feature>
<name>A0A7S1L6C5_NEODS</name>
<protein>
    <recommendedName>
        <fullName evidence="4">Dynein heavy chain coiled coil stalk domain-containing protein</fullName>
    </recommendedName>
</protein>
<dbReference type="CDD" id="cd22966">
    <property type="entry name" value="DD_DYDC-like"/>
    <property type="match status" value="1"/>
</dbReference>
<dbReference type="InterPro" id="IPR049630">
    <property type="entry name" value="DYDC-like_DD"/>
</dbReference>
<dbReference type="InterPro" id="IPR037856">
    <property type="entry name" value="Sdc1/DPY30"/>
</dbReference>
<evidence type="ECO:0000256" key="1">
    <source>
        <dbReference type="ARBA" id="ARBA00010849"/>
    </source>
</evidence>
<dbReference type="InterPro" id="IPR007858">
    <property type="entry name" value="Dpy-30_motif"/>
</dbReference>
<organism evidence="3">
    <name type="scientific">Neobodo designis</name>
    <name type="common">Flagellated protozoan</name>
    <name type="synonym">Bodo designis</name>
    <dbReference type="NCBI Taxonomy" id="312471"/>
    <lineage>
        <taxon>Eukaryota</taxon>
        <taxon>Discoba</taxon>
        <taxon>Euglenozoa</taxon>
        <taxon>Kinetoplastea</taxon>
        <taxon>Metakinetoplastina</taxon>
        <taxon>Neobodonida</taxon>
        <taxon>Neobodo</taxon>
    </lineage>
</organism>
<evidence type="ECO:0000313" key="3">
    <source>
        <dbReference type="EMBL" id="CAD9095671.1"/>
    </source>
</evidence>
<dbReference type="PANTHER" id="PTHR23356:SF16">
    <property type="entry name" value="DPY30 DOMAIN CONTAINING 2"/>
    <property type="match status" value="1"/>
</dbReference>
<dbReference type="GO" id="GO:0048188">
    <property type="term" value="C:Set1C/COMPASS complex"/>
    <property type="evidence" value="ECO:0007669"/>
    <property type="project" value="InterPro"/>
</dbReference>
<evidence type="ECO:0000256" key="2">
    <source>
        <dbReference type="SAM" id="MobiDB-lite"/>
    </source>
</evidence>
<feature type="region of interest" description="Disordered" evidence="2">
    <location>
        <begin position="311"/>
        <end position="330"/>
    </location>
</feature>
<accession>A0A7S1L6C5</accession>
<evidence type="ECO:0008006" key="4">
    <source>
        <dbReference type="Google" id="ProtNLM"/>
    </source>
</evidence>
<gene>
    <name evidence="3" type="ORF">NDES1114_LOCUS4332</name>
</gene>
<comment type="similarity">
    <text evidence="1">Belongs to the dpy-30 family.</text>
</comment>
<proteinExistence type="inferred from homology"/>
<feature type="region of interest" description="Disordered" evidence="2">
    <location>
        <begin position="272"/>
        <end position="298"/>
    </location>
</feature>
<dbReference type="AlphaFoldDB" id="A0A7S1L6C5"/>
<reference evidence="3" key="1">
    <citation type="submission" date="2021-01" db="EMBL/GenBank/DDBJ databases">
        <authorList>
            <person name="Corre E."/>
            <person name="Pelletier E."/>
            <person name="Niang G."/>
            <person name="Scheremetjew M."/>
            <person name="Finn R."/>
            <person name="Kale V."/>
            <person name="Holt S."/>
            <person name="Cochrane G."/>
            <person name="Meng A."/>
            <person name="Brown T."/>
            <person name="Cohen L."/>
        </authorList>
    </citation>
    <scope>NUCLEOTIDE SEQUENCE</scope>
    <source>
        <strain evidence="3">CCAP 1951/1</strain>
    </source>
</reference>
<dbReference type="EMBL" id="HBGF01006336">
    <property type="protein sequence ID" value="CAD9095671.1"/>
    <property type="molecule type" value="Transcribed_RNA"/>
</dbReference>
<dbReference type="PANTHER" id="PTHR23356">
    <property type="entry name" value="DPY30-RELATED"/>
    <property type="match status" value="1"/>
</dbReference>
<dbReference type="Pfam" id="PF05186">
    <property type="entry name" value="Dpy-30"/>
    <property type="match status" value="1"/>
</dbReference>
<dbReference type="Gene3D" id="1.20.890.10">
    <property type="entry name" value="cAMP-dependent protein kinase regulatory subunit, dimerization-anchoring domain"/>
    <property type="match status" value="1"/>
</dbReference>